<dbReference type="EMBL" id="JAERRB010000002">
    <property type="protein sequence ID" value="MBL0741242.1"/>
    <property type="molecule type" value="Genomic_DNA"/>
</dbReference>
<dbReference type="RefSeq" id="WP_202008598.1">
    <property type="nucleotide sequence ID" value="NZ_JAERRB010000002.1"/>
</dbReference>
<keyword evidence="1" id="KW-0812">Transmembrane</keyword>
<evidence type="ECO:0000256" key="1">
    <source>
        <dbReference type="SAM" id="Phobius"/>
    </source>
</evidence>
<comment type="caution">
    <text evidence="3">The sequence shown here is derived from an EMBL/GenBank/DDBJ whole genome shotgun (WGS) entry which is preliminary data.</text>
</comment>
<feature type="chain" id="PRO_5045087424" description="DUF4134 domain-containing protein" evidence="2">
    <location>
        <begin position="19"/>
        <end position="158"/>
    </location>
</feature>
<keyword evidence="2" id="KW-0732">Signal</keyword>
<reference evidence="3 4" key="1">
    <citation type="submission" date="2021-01" db="EMBL/GenBank/DDBJ databases">
        <title>Chryseolinea sp. Jin1 Genome sequencing and assembly.</title>
        <authorList>
            <person name="Kim I."/>
        </authorList>
    </citation>
    <scope>NUCLEOTIDE SEQUENCE [LARGE SCALE GENOMIC DNA]</scope>
    <source>
        <strain evidence="3 4">Jin1</strain>
    </source>
</reference>
<dbReference type="Proteomes" id="UP000613030">
    <property type="component" value="Unassembled WGS sequence"/>
</dbReference>
<evidence type="ECO:0000256" key="2">
    <source>
        <dbReference type="SAM" id="SignalP"/>
    </source>
</evidence>
<keyword evidence="4" id="KW-1185">Reference proteome</keyword>
<evidence type="ECO:0000313" key="3">
    <source>
        <dbReference type="EMBL" id="MBL0741242.1"/>
    </source>
</evidence>
<name>A0ABS1KPQ6_9BACT</name>
<keyword evidence="1" id="KW-1133">Transmembrane helix</keyword>
<evidence type="ECO:0008006" key="5">
    <source>
        <dbReference type="Google" id="ProtNLM"/>
    </source>
</evidence>
<evidence type="ECO:0000313" key="4">
    <source>
        <dbReference type="Proteomes" id="UP000613030"/>
    </source>
</evidence>
<accession>A0ABS1KPQ6</accession>
<feature type="transmembrane region" description="Helical" evidence="1">
    <location>
        <begin position="108"/>
        <end position="129"/>
    </location>
</feature>
<gene>
    <name evidence="3" type="ORF">JI741_08420</name>
</gene>
<sequence>MKYAAAIALLCFYVASHAQSLSARSLGAGETGMISPVVLMKPTAMRPLYQVSRPPGQRMRTAGTIMTLCGSAMIIGGLVIAGTADPNSGQTYQNSNGTYYTDGEMQEAVGVLGVIGGIGLTVPGIILWTKGAKKYNRYKEQQTSINVTGNGLSLSYHF</sequence>
<feature type="signal peptide" evidence="2">
    <location>
        <begin position="1"/>
        <end position="18"/>
    </location>
</feature>
<proteinExistence type="predicted"/>
<keyword evidence="1" id="KW-0472">Membrane</keyword>
<feature type="transmembrane region" description="Helical" evidence="1">
    <location>
        <begin position="61"/>
        <end position="84"/>
    </location>
</feature>
<organism evidence="3 4">
    <name type="scientific">Chryseolinea lacunae</name>
    <dbReference type="NCBI Taxonomy" id="2801331"/>
    <lineage>
        <taxon>Bacteria</taxon>
        <taxon>Pseudomonadati</taxon>
        <taxon>Bacteroidota</taxon>
        <taxon>Cytophagia</taxon>
        <taxon>Cytophagales</taxon>
        <taxon>Fulvivirgaceae</taxon>
        <taxon>Chryseolinea</taxon>
    </lineage>
</organism>
<protein>
    <recommendedName>
        <fullName evidence="5">DUF4134 domain-containing protein</fullName>
    </recommendedName>
</protein>